<sequence length="224" mass="26109">MIAEDNIFNFSQPNVALPKNRLVSLAKECMVETVVNFKSYLKSGFHKKKKLSENDLTQLYTKQAQILIRKKEYPFNIEGQYQDVYNLSKGFSDFFFYPNEQDVELSSLYSVESKRLPSPEKKREKEYVIGDNNNGGIERYKSEKHGRGLFECGLLGFIEDKDFKHWHTTINDWIGDLSMLDKTNWKSDEALSEVDNNTDYSLFKSIAHRASNDINLDHLWIVVN</sequence>
<dbReference type="RefSeq" id="WP_048508611.1">
    <property type="nucleotide sequence ID" value="NZ_LFND01000007.1"/>
</dbReference>
<proteinExistence type="predicted"/>
<evidence type="ECO:0000313" key="1">
    <source>
        <dbReference type="EMBL" id="KMQ59550.1"/>
    </source>
</evidence>
<dbReference type="AlphaFoldDB" id="A0A0J7KQN2"/>
<name>A0A0J7KQN2_9FLAO</name>
<protein>
    <submittedName>
        <fullName evidence="1">Uncharacterized protein</fullName>
    </submittedName>
</protein>
<reference evidence="1 2" key="1">
    <citation type="journal article" date="2013" name="Int. J. Syst. Evol. Microbiol.">
        <title>Chryseobacterium angstadtii sp. nov., isolated from a newt tank.</title>
        <authorList>
            <person name="Kirk K.E."/>
            <person name="Hoffman J.A."/>
            <person name="Smith K.A."/>
            <person name="Strahan B.L."/>
            <person name="Failor K.C."/>
            <person name="Krebs J.E."/>
            <person name="Gale A.N."/>
            <person name="Do T.D."/>
            <person name="Sontag T.C."/>
            <person name="Batties A.M."/>
            <person name="Mistiszyn K."/>
            <person name="Newman J.D."/>
        </authorList>
    </citation>
    <scope>NUCLEOTIDE SEQUENCE [LARGE SCALE GENOMIC DNA]</scope>
    <source>
        <strain evidence="1 2">KM</strain>
    </source>
</reference>
<organism evidence="1 2">
    <name type="scientific">Chryseobacterium angstadtii</name>
    <dbReference type="NCBI Taxonomy" id="558151"/>
    <lineage>
        <taxon>Bacteria</taxon>
        <taxon>Pseudomonadati</taxon>
        <taxon>Bacteroidota</taxon>
        <taxon>Flavobacteriia</taxon>
        <taxon>Flavobacteriales</taxon>
        <taxon>Weeksellaceae</taxon>
        <taxon>Chryseobacterium group</taxon>
        <taxon>Chryseobacterium</taxon>
    </lineage>
</organism>
<comment type="caution">
    <text evidence="1">The sequence shown here is derived from an EMBL/GenBank/DDBJ whole genome shotgun (WGS) entry which is preliminary data.</text>
</comment>
<dbReference type="Proteomes" id="UP000036261">
    <property type="component" value="Unassembled WGS sequence"/>
</dbReference>
<dbReference type="EMBL" id="LFND01000007">
    <property type="protein sequence ID" value="KMQ59550.1"/>
    <property type="molecule type" value="Genomic_DNA"/>
</dbReference>
<keyword evidence="2" id="KW-1185">Reference proteome</keyword>
<dbReference type="OrthoDB" id="1091929at2"/>
<evidence type="ECO:0000313" key="2">
    <source>
        <dbReference type="Proteomes" id="UP000036261"/>
    </source>
</evidence>
<dbReference type="PATRIC" id="fig|558151.6.peg.4404"/>
<accession>A0A0J7KQN2</accession>
<gene>
    <name evidence="1" type="ORF">ACM46_20970</name>
</gene>